<evidence type="ECO:0008006" key="3">
    <source>
        <dbReference type="Google" id="ProtNLM"/>
    </source>
</evidence>
<evidence type="ECO:0000313" key="2">
    <source>
        <dbReference type="Proteomes" id="UP000824120"/>
    </source>
</evidence>
<evidence type="ECO:0000313" key="1">
    <source>
        <dbReference type="EMBL" id="KAG5580626.1"/>
    </source>
</evidence>
<comment type="caution">
    <text evidence="1">The sequence shown here is derived from an EMBL/GenBank/DDBJ whole genome shotgun (WGS) entry which is preliminary data.</text>
</comment>
<organism evidence="1 2">
    <name type="scientific">Solanum commersonii</name>
    <name type="common">Commerson's wild potato</name>
    <name type="synonym">Commerson's nightshade</name>
    <dbReference type="NCBI Taxonomy" id="4109"/>
    <lineage>
        <taxon>Eukaryota</taxon>
        <taxon>Viridiplantae</taxon>
        <taxon>Streptophyta</taxon>
        <taxon>Embryophyta</taxon>
        <taxon>Tracheophyta</taxon>
        <taxon>Spermatophyta</taxon>
        <taxon>Magnoliopsida</taxon>
        <taxon>eudicotyledons</taxon>
        <taxon>Gunneridae</taxon>
        <taxon>Pentapetalae</taxon>
        <taxon>asterids</taxon>
        <taxon>lamiids</taxon>
        <taxon>Solanales</taxon>
        <taxon>Solanaceae</taxon>
        <taxon>Solanoideae</taxon>
        <taxon>Solaneae</taxon>
        <taxon>Solanum</taxon>
    </lineage>
</organism>
<dbReference type="EMBL" id="JACXVP010000010">
    <property type="protein sequence ID" value="KAG5580626.1"/>
    <property type="molecule type" value="Genomic_DNA"/>
</dbReference>
<dbReference type="Proteomes" id="UP000824120">
    <property type="component" value="Chromosome 10"/>
</dbReference>
<protein>
    <recommendedName>
        <fullName evidence="3">FBD domain-containing protein</fullName>
    </recommendedName>
</protein>
<name>A0A9J5WXX1_SOLCO</name>
<dbReference type="AlphaFoldDB" id="A0A9J5WXX1"/>
<sequence length="174" mass="20499">ESLLAFPKCFCLPSHLFKFHDLKHLELNSCKFHPPLNFKDHIKILNFKNFMFSEVEWVAYVIDLINRCPKIKRLLITIRLIFHLLTSYAFELCVCARTHLLQSQEMRMTHSAMKRLKRVDVTLMWANKTEMEFLKHVLEFATALEKIYIATFAEIHNRGMKNDGEDEAIPSSIT</sequence>
<proteinExistence type="predicted"/>
<dbReference type="SUPFAM" id="SSF52047">
    <property type="entry name" value="RNI-like"/>
    <property type="match status" value="1"/>
</dbReference>
<reference evidence="1 2" key="1">
    <citation type="submission" date="2020-09" db="EMBL/GenBank/DDBJ databases">
        <title>De no assembly of potato wild relative species, Solanum commersonii.</title>
        <authorList>
            <person name="Cho K."/>
        </authorList>
    </citation>
    <scope>NUCLEOTIDE SEQUENCE [LARGE SCALE GENOMIC DNA]</scope>
    <source>
        <strain evidence="1">LZ3.2</strain>
        <tissue evidence="1">Leaf</tissue>
    </source>
</reference>
<keyword evidence="2" id="KW-1185">Reference proteome</keyword>
<feature type="non-terminal residue" evidence="1">
    <location>
        <position position="174"/>
    </location>
</feature>
<dbReference type="OrthoDB" id="1274461at2759"/>
<gene>
    <name evidence="1" type="ORF">H5410_051253</name>
</gene>
<accession>A0A9J5WXX1</accession>